<dbReference type="OrthoDB" id="10393310at2759"/>
<dbReference type="PANTHER" id="PTHR37984">
    <property type="entry name" value="PROTEIN CBG26694"/>
    <property type="match status" value="1"/>
</dbReference>
<gene>
    <name evidence="1" type="ORF">NEZAVI_LOCUS7013</name>
</gene>
<organism evidence="1 2">
    <name type="scientific">Nezara viridula</name>
    <name type="common">Southern green stink bug</name>
    <name type="synonym">Cimex viridulus</name>
    <dbReference type="NCBI Taxonomy" id="85310"/>
    <lineage>
        <taxon>Eukaryota</taxon>
        <taxon>Metazoa</taxon>
        <taxon>Ecdysozoa</taxon>
        <taxon>Arthropoda</taxon>
        <taxon>Hexapoda</taxon>
        <taxon>Insecta</taxon>
        <taxon>Pterygota</taxon>
        <taxon>Neoptera</taxon>
        <taxon>Paraneoptera</taxon>
        <taxon>Hemiptera</taxon>
        <taxon>Heteroptera</taxon>
        <taxon>Panheteroptera</taxon>
        <taxon>Pentatomomorpha</taxon>
        <taxon>Pentatomoidea</taxon>
        <taxon>Pentatomidae</taxon>
        <taxon>Pentatominae</taxon>
        <taxon>Nezara</taxon>
    </lineage>
</organism>
<evidence type="ECO:0000313" key="2">
    <source>
        <dbReference type="Proteomes" id="UP001152798"/>
    </source>
</evidence>
<evidence type="ECO:0000313" key="1">
    <source>
        <dbReference type="EMBL" id="CAH1397092.1"/>
    </source>
</evidence>
<sequence length="898" mass="103864">MDGVIKDARSFCKFGTADRLYDIEMNSGLCLSSRHTEEKQKWKRNNETGRSGLPSIVRSILNRKWTGNIFNKYFRLRRKIKTNINNSKTSISKSEIEDELEPITINKVCADLSDPGSSGINEAWRSIFVDLTKKGSMTYLIFVDQETLHPEVFELGVRSLWKQTKRAFRDVFREYRIPVEIHTSEKVFFSNGKFARFMKDHGIVTAIKSDAEISLVNVLAAVKVIIHNARFWHEELRKLRESISKSFLSTKDECVQVEVACEEDTKLSMSDLSSEGSSKARNDDFDSVIGTCQNYLEEISIDKERSRIKSMLLNKQKQINDRKDVNPEMVRHNEEEVDWMHYLKSFRMKTSKVNKISTAGVDISKCQPFEISFTRNVTSVHHCEIDQSLVKIPGIWKRTKSKLLKKINYYCHNQDDGSTFHENYDEMLNYLSRSSRAEIIINDENNETVDFSRNNEIVLKLCKQDSGDNCSDSGSIPNSTGVQGCGLTSLDDILIRFPIEILPYKYDNLYITQNDLNWKAVVLDVFEHSEKSYYLFIDCATNFPELFLQIENNGSANVKYLINALCRLWQIHGKPIEIHSPKGNLFSCPKLKTLYPEIKEIEQASKLHSARLLIRNFRNFFNEKSTSEEIHVADKWPFNIKGVIGFMEHIGVNYCRQSRYFNGGSCFYKCLEHMKSVICHSADLKSAVYICKKKLLPWLGLSPQQMAHGMRMNPLFNCIIPPWAEIIIDIFSHEQKCYLIVFDYTSLYPECFQMRRHFIPNLSVIKACERSFSVLGCPSKLWTFDRTFTKSDSFKKFLRIRGIQQFFLTPQKERETSSMLASFRQKLKISGSLDSALVSTRGAYNRFIGACPVRKLREKETAVSEALQAAMHQRRHVRFHLSQSSFNDLFSSDSDENY</sequence>
<dbReference type="AlphaFoldDB" id="A0A9P0MNP0"/>
<reference evidence="1" key="1">
    <citation type="submission" date="2022-01" db="EMBL/GenBank/DDBJ databases">
        <authorList>
            <person name="King R."/>
        </authorList>
    </citation>
    <scope>NUCLEOTIDE SEQUENCE</scope>
</reference>
<accession>A0A9P0MNP0</accession>
<keyword evidence="2" id="KW-1185">Reference proteome</keyword>
<evidence type="ECO:0008006" key="3">
    <source>
        <dbReference type="Google" id="ProtNLM"/>
    </source>
</evidence>
<dbReference type="PANTHER" id="PTHR37984:SF11">
    <property type="entry name" value="INTEGRASE CATALYTIC DOMAIN-CONTAINING PROTEIN"/>
    <property type="match status" value="1"/>
</dbReference>
<name>A0A9P0MNP0_NEZVI</name>
<dbReference type="Proteomes" id="UP001152798">
    <property type="component" value="Chromosome 3"/>
</dbReference>
<dbReference type="EMBL" id="OV725079">
    <property type="protein sequence ID" value="CAH1397092.1"/>
    <property type="molecule type" value="Genomic_DNA"/>
</dbReference>
<proteinExistence type="predicted"/>
<protein>
    <recommendedName>
        <fullName evidence="3">Integrase catalytic domain-containing protein</fullName>
    </recommendedName>
</protein>
<dbReference type="InterPro" id="IPR050951">
    <property type="entry name" value="Retrovirus_Pol_polyprotein"/>
</dbReference>